<feature type="transmembrane region" description="Helical" evidence="7">
    <location>
        <begin position="12"/>
        <end position="31"/>
    </location>
</feature>
<dbReference type="PANTHER" id="PTHR43549">
    <property type="entry name" value="MULTIDRUG RESISTANCE PROTEIN YPNP-RELATED"/>
    <property type="match status" value="1"/>
</dbReference>
<dbReference type="OrthoDB" id="9806302at2"/>
<dbReference type="HOGENOM" id="CLU_012893_5_0_12"/>
<feature type="transmembrane region" description="Helical" evidence="7">
    <location>
        <begin position="95"/>
        <end position="119"/>
    </location>
</feature>
<evidence type="ECO:0000256" key="1">
    <source>
        <dbReference type="ARBA" id="ARBA00004651"/>
    </source>
</evidence>
<dbReference type="PANTHER" id="PTHR43549:SF3">
    <property type="entry name" value="MULTIDRUG RESISTANCE PROTEIN YPNP-RELATED"/>
    <property type="match status" value="1"/>
</dbReference>
<keyword evidence="9" id="KW-1185">Reference proteome</keyword>
<evidence type="ECO:0000256" key="7">
    <source>
        <dbReference type="SAM" id="Phobius"/>
    </source>
</evidence>
<comment type="subcellular location">
    <subcellularLocation>
        <location evidence="1">Cell membrane</location>
        <topology evidence="1">Multi-pass membrane protein</topology>
    </subcellularLocation>
</comment>
<accession>G8QTX7</accession>
<evidence type="ECO:0000256" key="2">
    <source>
        <dbReference type="ARBA" id="ARBA00022448"/>
    </source>
</evidence>
<dbReference type="NCBIfam" id="TIGR00797">
    <property type="entry name" value="matE"/>
    <property type="match status" value="1"/>
</dbReference>
<feature type="transmembrane region" description="Helical" evidence="7">
    <location>
        <begin position="192"/>
        <end position="212"/>
    </location>
</feature>
<keyword evidence="2" id="KW-0813">Transport</keyword>
<dbReference type="PIRSF" id="PIRSF006603">
    <property type="entry name" value="DinF"/>
    <property type="match status" value="1"/>
</dbReference>
<feature type="transmembrane region" description="Helical" evidence="7">
    <location>
        <begin position="163"/>
        <end position="186"/>
    </location>
</feature>
<dbReference type="Proteomes" id="UP000005632">
    <property type="component" value="Chromosome"/>
</dbReference>
<dbReference type="InterPro" id="IPR048279">
    <property type="entry name" value="MdtK-like"/>
</dbReference>
<keyword evidence="3" id="KW-1003">Cell membrane</keyword>
<gene>
    <name evidence="8" type="ordered locus">SpiGrapes_1340</name>
</gene>
<dbReference type="AlphaFoldDB" id="G8QTX7"/>
<dbReference type="InterPro" id="IPR002528">
    <property type="entry name" value="MATE_fam"/>
</dbReference>
<dbReference type="RefSeq" id="WP_014270002.1">
    <property type="nucleotide sequence ID" value="NC_016633.1"/>
</dbReference>
<dbReference type="GO" id="GO:0005886">
    <property type="term" value="C:plasma membrane"/>
    <property type="evidence" value="ECO:0007669"/>
    <property type="project" value="UniProtKB-SubCell"/>
</dbReference>
<evidence type="ECO:0000256" key="5">
    <source>
        <dbReference type="ARBA" id="ARBA00022989"/>
    </source>
</evidence>
<evidence type="ECO:0000256" key="6">
    <source>
        <dbReference type="ARBA" id="ARBA00023136"/>
    </source>
</evidence>
<feature type="transmembrane region" description="Helical" evidence="7">
    <location>
        <begin position="354"/>
        <end position="374"/>
    </location>
</feature>
<evidence type="ECO:0000256" key="4">
    <source>
        <dbReference type="ARBA" id="ARBA00022692"/>
    </source>
</evidence>
<reference evidence="8 9" key="1">
    <citation type="submission" date="2011-11" db="EMBL/GenBank/DDBJ databases">
        <title>Complete sequence of Spirochaeta sp. grapes.</title>
        <authorList>
            <consortium name="US DOE Joint Genome Institute"/>
            <person name="Lucas S."/>
            <person name="Han J."/>
            <person name="Lapidus A."/>
            <person name="Cheng J.-F."/>
            <person name="Goodwin L."/>
            <person name="Pitluck S."/>
            <person name="Peters L."/>
            <person name="Ovchinnikova G."/>
            <person name="Munk A.C."/>
            <person name="Detter J.C."/>
            <person name="Han C."/>
            <person name="Tapia R."/>
            <person name="Land M."/>
            <person name="Hauser L."/>
            <person name="Kyrpides N."/>
            <person name="Ivanova N."/>
            <person name="Pagani I."/>
            <person name="Ritalahtilisa K."/>
            <person name="Loeffler F."/>
            <person name="Woyke T."/>
        </authorList>
    </citation>
    <scope>NUCLEOTIDE SEQUENCE [LARGE SCALE GENOMIC DNA]</scope>
    <source>
        <strain evidence="9">ATCC BAA-1885 / DSM 22778 / Grapes</strain>
    </source>
</reference>
<keyword evidence="6 7" id="KW-0472">Membrane</keyword>
<feature type="transmembrane region" description="Helical" evidence="7">
    <location>
        <begin position="315"/>
        <end position="334"/>
    </location>
</feature>
<dbReference type="KEGG" id="sgp:SpiGrapes_1340"/>
<dbReference type="eggNOG" id="COG0534">
    <property type="taxonomic scope" value="Bacteria"/>
</dbReference>
<name>G8QTX7_SPHPG</name>
<keyword evidence="5 7" id="KW-1133">Transmembrane helix</keyword>
<evidence type="ECO:0000313" key="9">
    <source>
        <dbReference type="Proteomes" id="UP000005632"/>
    </source>
</evidence>
<organism evidence="8 9">
    <name type="scientific">Sphaerochaeta pleomorpha (strain ATCC BAA-1885 / DSM 22778 / Grapes)</name>
    <dbReference type="NCBI Taxonomy" id="158190"/>
    <lineage>
        <taxon>Bacteria</taxon>
        <taxon>Pseudomonadati</taxon>
        <taxon>Spirochaetota</taxon>
        <taxon>Spirochaetia</taxon>
        <taxon>Spirochaetales</taxon>
        <taxon>Sphaerochaetaceae</taxon>
        <taxon>Sphaerochaeta</taxon>
    </lineage>
</organism>
<feature type="transmembrane region" description="Helical" evidence="7">
    <location>
        <begin position="51"/>
        <end position="74"/>
    </location>
</feature>
<evidence type="ECO:0000256" key="3">
    <source>
        <dbReference type="ARBA" id="ARBA00022475"/>
    </source>
</evidence>
<keyword evidence="4 7" id="KW-0812">Transmembrane</keyword>
<dbReference type="EMBL" id="CP003155">
    <property type="protein sequence ID" value="AEV29153.1"/>
    <property type="molecule type" value="Genomic_DNA"/>
</dbReference>
<evidence type="ECO:0000313" key="8">
    <source>
        <dbReference type="EMBL" id="AEV29153.1"/>
    </source>
</evidence>
<dbReference type="Pfam" id="PF01554">
    <property type="entry name" value="MatE"/>
    <property type="match status" value="2"/>
</dbReference>
<dbReference type="InterPro" id="IPR052031">
    <property type="entry name" value="Membrane_Transporter-Flippase"/>
</dbReference>
<proteinExistence type="predicted"/>
<protein>
    <submittedName>
        <fullName evidence="8">Putative efflux protein, MATE family</fullName>
    </submittedName>
</protein>
<feature type="transmembrane region" description="Helical" evidence="7">
    <location>
        <begin position="131"/>
        <end position="151"/>
    </location>
</feature>
<dbReference type="GO" id="GO:0015297">
    <property type="term" value="F:antiporter activity"/>
    <property type="evidence" value="ECO:0007669"/>
    <property type="project" value="InterPro"/>
</dbReference>
<sequence length="463" mass="50315">MTKDLTEGKPLSLILGFSIPVLLGYVFQQFYNVVDTVIVSKILGVEALAAVGSTGSVNFLIIGFCMGLCSGFAIPLAQKFGAKDFRLMRQYAFNAGILCILFSIVLTILTVVFCRPILVAMQTPADIIDRAVSYIRIIFCGIPLIILYNMVSSIIRALGDSKTPVYFLVLSSLLNIGLDLLFILVFRLDVAGAALATIISQGIAGLACLIYMGKKFEILRFTEEDKKIKGQHFKTLCNVGIPMGLQYSITAIGSVILQASVNSLGSGVVAAVTAASRIGMFFCTPFDALGTTMATFGGQNTGAGNFERLKTGVRASALLGLIYSLIAWVIMYFFGTRLSLLFLSPEATQIIANAHRFLIITSAFYFPLALVNIVRFMIQGMGFSRFAVLSGMLEMVARMSVALIAVPLWGFSAVCFASPAAWLLADCFLIPAFFSSYRKLENLQKQYELQKEKGDSFSSHPLI</sequence>
<dbReference type="GO" id="GO:0042910">
    <property type="term" value="F:xenobiotic transmembrane transporter activity"/>
    <property type="evidence" value="ECO:0007669"/>
    <property type="project" value="InterPro"/>
</dbReference>
<dbReference type="CDD" id="cd13138">
    <property type="entry name" value="MATE_yoeA_like"/>
    <property type="match status" value="1"/>
</dbReference>